<sequence length="541" mass="61593">MEAIAIIKAVQGGYDVISQFTSLCNRYIQLPSVIHDIDSSLSGCEHALASWKRRWGVQEHHPTRYYETLWGRNGWQEIRLCLGGIRETSNQLNDKIFKLVGSATKFSRRQAPRDDAYESWYDEELLKESVKRIARSTSRWKRFAGAFGDQATELQGEIRRFDQQLRNLRRMSNGNAENIHGEEFQRIRHLRGPDLVRLVTGRPFRNSRKDAQLLYNAFRSSRGLICNLGLTVQGRNARPPSRSPSGRRYRSRSPRPPIRAPPDPEKDFQMFLFDGIVGMEVLIHPVRFAGSPNRDLFCSTFEHVTRELVQNDATEPCNLLTPDSSYEEGFSISRAADAGFATLIQRPRGAQNFEGQSLQDKIIVANTLAEACCRLLGSSWLDYLEIGNLRGHYCTPDRTTWAGMLDAESGDRRTAEALERVANMYRRGEHSIAQHCHIYRLGLVLTEIALGTEVNYLVYDRRDGVNVVIQDISDQPLDRYRIATAVEVETNPKFGDIVFFCLSVLQDQRALRAKDLDDDLMSKILEPLKDQVKVVRAAKAA</sequence>
<gene>
    <name evidence="2" type="ORF">K432DRAFT_396305</name>
</gene>
<evidence type="ECO:0000256" key="1">
    <source>
        <dbReference type="SAM" id="MobiDB-lite"/>
    </source>
</evidence>
<dbReference type="Proteomes" id="UP000250266">
    <property type="component" value="Unassembled WGS sequence"/>
</dbReference>
<name>A0A8E2E3I1_9PEZI</name>
<keyword evidence="3" id="KW-1185">Reference proteome</keyword>
<reference evidence="2 3" key="1">
    <citation type="journal article" date="2016" name="Nat. Commun.">
        <title>Ectomycorrhizal ecology is imprinted in the genome of the dominant symbiotic fungus Cenococcum geophilum.</title>
        <authorList>
            <consortium name="DOE Joint Genome Institute"/>
            <person name="Peter M."/>
            <person name="Kohler A."/>
            <person name="Ohm R.A."/>
            <person name="Kuo A."/>
            <person name="Krutzmann J."/>
            <person name="Morin E."/>
            <person name="Arend M."/>
            <person name="Barry K.W."/>
            <person name="Binder M."/>
            <person name="Choi C."/>
            <person name="Clum A."/>
            <person name="Copeland A."/>
            <person name="Grisel N."/>
            <person name="Haridas S."/>
            <person name="Kipfer T."/>
            <person name="LaButti K."/>
            <person name="Lindquist E."/>
            <person name="Lipzen A."/>
            <person name="Maire R."/>
            <person name="Meier B."/>
            <person name="Mihaltcheva S."/>
            <person name="Molinier V."/>
            <person name="Murat C."/>
            <person name="Poggeler S."/>
            <person name="Quandt C.A."/>
            <person name="Sperisen C."/>
            <person name="Tritt A."/>
            <person name="Tisserant E."/>
            <person name="Crous P.W."/>
            <person name="Henrissat B."/>
            <person name="Nehls U."/>
            <person name="Egli S."/>
            <person name="Spatafora J.W."/>
            <person name="Grigoriev I.V."/>
            <person name="Martin F.M."/>
        </authorList>
    </citation>
    <scope>NUCLEOTIDE SEQUENCE [LARGE SCALE GENOMIC DNA]</scope>
    <source>
        <strain evidence="2 3">CBS 459.81</strain>
    </source>
</reference>
<dbReference type="AlphaFoldDB" id="A0A8E2E3I1"/>
<protein>
    <submittedName>
        <fullName evidence="2">Uncharacterized protein</fullName>
    </submittedName>
</protein>
<evidence type="ECO:0000313" key="3">
    <source>
        <dbReference type="Proteomes" id="UP000250266"/>
    </source>
</evidence>
<dbReference type="EMBL" id="KV745197">
    <property type="protein sequence ID" value="OCK76584.1"/>
    <property type="molecule type" value="Genomic_DNA"/>
</dbReference>
<accession>A0A8E2E3I1</accession>
<evidence type="ECO:0000313" key="2">
    <source>
        <dbReference type="EMBL" id="OCK76584.1"/>
    </source>
</evidence>
<proteinExistence type="predicted"/>
<dbReference type="OrthoDB" id="5374070at2759"/>
<feature type="region of interest" description="Disordered" evidence="1">
    <location>
        <begin position="233"/>
        <end position="264"/>
    </location>
</feature>
<organism evidence="2 3">
    <name type="scientific">Lepidopterella palustris CBS 459.81</name>
    <dbReference type="NCBI Taxonomy" id="1314670"/>
    <lineage>
        <taxon>Eukaryota</taxon>
        <taxon>Fungi</taxon>
        <taxon>Dikarya</taxon>
        <taxon>Ascomycota</taxon>
        <taxon>Pezizomycotina</taxon>
        <taxon>Dothideomycetes</taxon>
        <taxon>Pleosporomycetidae</taxon>
        <taxon>Mytilinidiales</taxon>
        <taxon>Argynnaceae</taxon>
        <taxon>Lepidopterella</taxon>
    </lineage>
</organism>